<proteinExistence type="inferred from homology"/>
<dbReference type="Proteomes" id="UP001399917">
    <property type="component" value="Unassembled WGS sequence"/>
</dbReference>
<dbReference type="SUPFAM" id="SSF82649">
    <property type="entry name" value="SufE/NifU"/>
    <property type="match status" value="1"/>
</dbReference>
<feature type="domain" description="Fe-S metabolism associated" evidence="2">
    <location>
        <begin position="15"/>
        <end position="134"/>
    </location>
</feature>
<dbReference type="Gene3D" id="3.90.1010.10">
    <property type="match status" value="1"/>
</dbReference>
<evidence type="ECO:0000256" key="1">
    <source>
        <dbReference type="ARBA" id="ARBA00010282"/>
    </source>
</evidence>
<dbReference type="PANTHER" id="PTHR43597">
    <property type="entry name" value="SULFUR ACCEPTOR PROTEIN CSDE"/>
    <property type="match status" value="1"/>
</dbReference>
<sequence length="141" mass="15453">MGFDMATQAFEDIAETFEFLDDWEDRYRHVIELGKAFPPLDDAFKVPATKVEGCASQVWLVPTIEDGKFEFAGASDAMIVQGLIAILHALYAGLEISQVRAVDAPAQLARLGLDEHLSSQRSNGLRAMVARIRDTAERAAG</sequence>
<evidence type="ECO:0000313" key="3">
    <source>
        <dbReference type="EMBL" id="GAA3873328.1"/>
    </source>
</evidence>
<comment type="similarity">
    <text evidence="1">Belongs to the SufE family.</text>
</comment>
<name>A0ABP7KCS8_9RHOB</name>
<accession>A0ABP7KCS8</accession>
<organism evidence="3 4">
    <name type="scientific">Celeribacter arenosi</name>
    <dbReference type="NCBI Taxonomy" id="792649"/>
    <lineage>
        <taxon>Bacteria</taxon>
        <taxon>Pseudomonadati</taxon>
        <taxon>Pseudomonadota</taxon>
        <taxon>Alphaproteobacteria</taxon>
        <taxon>Rhodobacterales</taxon>
        <taxon>Roseobacteraceae</taxon>
        <taxon>Celeribacter</taxon>
    </lineage>
</organism>
<reference evidence="4" key="1">
    <citation type="journal article" date="2019" name="Int. J. Syst. Evol. Microbiol.">
        <title>The Global Catalogue of Microorganisms (GCM) 10K type strain sequencing project: providing services to taxonomists for standard genome sequencing and annotation.</title>
        <authorList>
            <consortium name="The Broad Institute Genomics Platform"/>
            <consortium name="The Broad Institute Genome Sequencing Center for Infectious Disease"/>
            <person name="Wu L."/>
            <person name="Ma J."/>
        </authorList>
    </citation>
    <scope>NUCLEOTIDE SEQUENCE [LARGE SCALE GENOMIC DNA]</scope>
    <source>
        <strain evidence="4">JCM 17190</strain>
    </source>
</reference>
<protein>
    <submittedName>
        <fullName evidence="3">SufE family protein</fullName>
    </submittedName>
</protein>
<dbReference type="Pfam" id="PF02657">
    <property type="entry name" value="SufE"/>
    <property type="match status" value="1"/>
</dbReference>
<dbReference type="EMBL" id="BAABDF010000007">
    <property type="protein sequence ID" value="GAA3873328.1"/>
    <property type="molecule type" value="Genomic_DNA"/>
</dbReference>
<keyword evidence="4" id="KW-1185">Reference proteome</keyword>
<dbReference type="InterPro" id="IPR003808">
    <property type="entry name" value="Fe-S_metab-assoc_dom"/>
</dbReference>
<gene>
    <name evidence="3" type="ORF">GCM10022404_23970</name>
</gene>
<comment type="caution">
    <text evidence="3">The sequence shown here is derived from an EMBL/GenBank/DDBJ whole genome shotgun (WGS) entry which is preliminary data.</text>
</comment>
<dbReference type="PANTHER" id="PTHR43597:SF5">
    <property type="entry name" value="SUFE-LIKE PROTEIN 2, CHLOROPLASTIC"/>
    <property type="match status" value="1"/>
</dbReference>
<evidence type="ECO:0000313" key="4">
    <source>
        <dbReference type="Proteomes" id="UP001399917"/>
    </source>
</evidence>
<evidence type="ECO:0000259" key="2">
    <source>
        <dbReference type="Pfam" id="PF02657"/>
    </source>
</evidence>